<keyword evidence="4" id="KW-0813">Transport</keyword>
<dbReference type="PANTHER" id="PTHR43649">
    <property type="entry name" value="ARABINOSE-BINDING PROTEIN-RELATED"/>
    <property type="match status" value="1"/>
</dbReference>
<dbReference type="PANTHER" id="PTHR43649:SF31">
    <property type="entry name" value="SN-GLYCEROL-3-PHOSPHATE-BINDING PERIPLASMIC PROTEIN UGPB"/>
    <property type="match status" value="1"/>
</dbReference>
<protein>
    <submittedName>
        <fullName evidence="4">Multiple sugar transport system substrate-binding protein</fullName>
    </submittedName>
    <submittedName>
        <fullName evidence="3">Sugar ABC transporter substrate-binding protein</fullName>
    </submittedName>
</protein>
<dbReference type="Proteomes" id="UP000321723">
    <property type="component" value="Unassembled WGS sequence"/>
</dbReference>
<keyword evidence="4" id="KW-0762">Sugar transport</keyword>
<reference evidence="3 5" key="1">
    <citation type="submission" date="2019-07" db="EMBL/GenBank/DDBJ databases">
        <title>Whole genome shotgun sequence of Cellulomonas hominis NBRC 16055.</title>
        <authorList>
            <person name="Hosoyama A."/>
            <person name="Uohara A."/>
            <person name="Ohji S."/>
            <person name="Ichikawa N."/>
        </authorList>
    </citation>
    <scope>NUCLEOTIDE SEQUENCE [LARGE SCALE GENOMIC DNA]</scope>
    <source>
        <strain evidence="3 5">NBRC 16055</strain>
    </source>
</reference>
<gene>
    <name evidence="3" type="ORF">CHO01_26140</name>
    <name evidence="4" type="ORF">HNR08_000849</name>
</gene>
<dbReference type="EMBL" id="JACHDN010000001">
    <property type="protein sequence ID" value="MBB5472113.1"/>
    <property type="molecule type" value="Genomic_DNA"/>
</dbReference>
<dbReference type="RefSeq" id="WP_146838637.1">
    <property type="nucleotide sequence ID" value="NZ_BJVQ01000039.1"/>
</dbReference>
<dbReference type="PROSITE" id="PS51257">
    <property type="entry name" value="PROKAR_LIPOPROTEIN"/>
    <property type="match status" value="1"/>
</dbReference>
<accession>A0A511FI52</accession>
<dbReference type="Gene3D" id="3.40.190.10">
    <property type="entry name" value="Periplasmic binding protein-like II"/>
    <property type="match status" value="1"/>
</dbReference>
<dbReference type="InterPro" id="IPR050490">
    <property type="entry name" value="Bact_solute-bd_prot1"/>
</dbReference>
<sequence length="439" mass="46027">MKRSTMTAVGLAAAAALTLTACGGGDDGGGASEDPASSGPVTLRISGWALNSTPEFQALADGYHAENPDVTVEVVEYRDGNDYDTQIISDLAAGTAPDLYVLKNLNKLWTFQSGGQLLDVSDVAEGLDAAVSGVSSYEIDGATWAIPYRQDSWVLYYNQDLFDAAGVEYPDGSWTWDDYADAAEQLTEGLADQGAKGTYQHSWQSLVQGFALAQTPDADLLSGDYSYLEPYYQRAVDLQDAGAQQTYGTVTTSSLTYQAEFGTQKAAMLPMGSWYIGTLLAQQANGEAEDFSWGIAPAPQFDDSTAGTDNTPVTFGDPTAFGINPAIDDAKLDAAKDFLAWVAGEGGATVLSGLGVTPALSNDAVTETFFGLDGMPTDDLSKFAFSTHDTRPENPVAEQTASIQAILNDAHSAIMSGSSSVADGISEAEGRVSSEVGIG</sequence>
<name>A0A511FI52_9CELL</name>
<comment type="similarity">
    <text evidence="1">Belongs to the bacterial solute-binding protein 1 family.</text>
</comment>
<feature type="signal peptide" evidence="2">
    <location>
        <begin position="1"/>
        <end position="21"/>
    </location>
</feature>
<comment type="caution">
    <text evidence="3">The sequence shown here is derived from an EMBL/GenBank/DDBJ whole genome shotgun (WGS) entry which is preliminary data.</text>
</comment>
<evidence type="ECO:0000313" key="5">
    <source>
        <dbReference type="Proteomes" id="UP000321723"/>
    </source>
</evidence>
<dbReference type="Proteomes" id="UP000564629">
    <property type="component" value="Unassembled WGS sequence"/>
</dbReference>
<dbReference type="OrthoDB" id="2510110at2"/>
<feature type="chain" id="PRO_5038307474" evidence="2">
    <location>
        <begin position="22"/>
        <end position="439"/>
    </location>
</feature>
<evidence type="ECO:0000313" key="4">
    <source>
        <dbReference type="EMBL" id="MBB5472113.1"/>
    </source>
</evidence>
<evidence type="ECO:0000256" key="1">
    <source>
        <dbReference type="ARBA" id="ARBA00008520"/>
    </source>
</evidence>
<dbReference type="SUPFAM" id="SSF53850">
    <property type="entry name" value="Periplasmic binding protein-like II"/>
    <property type="match status" value="1"/>
</dbReference>
<organism evidence="3 5">
    <name type="scientific">Cellulomonas hominis</name>
    <dbReference type="NCBI Taxonomy" id="156981"/>
    <lineage>
        <taxon>Bacteria</taxon>
        <taxon>Bacillati</taxon>
        <taxon>Actinomycetota</taxon>
        <taxon>Actinomycetes</taxon>
        <taxon>Micrococcales</taxon>
        <taxon>Cellulomonadaceae</taxon>
        <taxon>Cellulomonas</taxon>
    </lineage>
</organism>
<proteinExistence type="inferred from homology"/>
<evidence type="ECO:0000313" key="6">
    <source>
        <dbReference type="Proteomes" id="UP000564629"/>
    </source>
</evidence>
<dbReference type="AlphaFoldDB" id="A0A511FI52"/>
<keyword evidence="2" id="KW-0732">Signal</keyword>
<reference evidence="4 6" key="2">
    <citation type="submission" date="2020-08" db="EMBL/GenBank/DDBJ databases">
        <title>Sequencing the genomes of 1000 actinobacteria strains.</title>
        <authorList>
            <person name="Klenk H.-P."/>
        </authorList>
    </citation>
    <scope>NUCLEOTIDE SEQUENCE [LARGE SCALE GENOMIC DNA]</scope>
    <source>
        <strain evidence="4 6">DSM 9581</strain>
    </source>
</reference>
<keyword evidence="5" id="KW-1185">Reference proteome</keyword>
<evidence type="ECO:0000256" key="2">
    <source>
        <dbReference type="SAM" id="SignalP"/>
    </source>
</evidence>
<evidence type="ECO:0000313" key="3">
    <source>
        <dbReference type="EMBL" id="GEL47498.1"/>
    </source>
</evidence>
<dbReference type="GO" id="GO:0030313">
    <property type="term" value="C:cell envelope"/>
    <property type="evidence" value="ECO:0007669"/>
    <property type="project" value="UniProtKB-SubCell"/>
</dbReference>
<dbReference type="EMBL" id="BJVQ01000039">
    <property type="protein sequence ID" value="GEL47498.1"/>
    <property type="molecule type" value="Genomic_DNA"/>
</dbReference>